<keyword evidence="3" id="KW-0804">Transcription</keyword>
<dbReference type="PANTHER" id="PTHR33204">
    <property type="entry name" value="TRANSCRIPTIONAL REGULATOR, MARR FAMILY"/>
    <property type="match status" value="1"/>
</dbReference>
<gene>
    <name evidence="5" type="ORF">FC70_GL000529</name>
</gene>
<dbReference type="PROSITE" id="PS51118">
    <property type="entry name" value="HTH_HXLR"/>
    <property type="match status" value="1"/>
</dbReference>
<keyword evidence="2" id="KW-0238">DNA-binding</keyword>
<dbReference type="STRING" id="1423778.FC70_GL000529"/>
<protein>
    <recommendedName>
        <fullName evidence="4">HTH hxlR-type domain-containing protein</fullName>
    </recommendedName>
</protein>
<reference evidence="5 6" key="1">
    <citation type="journal article" date="2015" name="Genome Announc.">
        <title>Expanding the biotechnology potential of lactobacilli through comparative genomics of 213 strains and associated genera.</title>
        <authorList>
            <person name="Sun Z."/>
            <person name="Harris H.M."/>
            <person name="McCann A."/>
            <person name="Guo C."/>
            <person name="Argimon S."/>
            <person name="Zhang W."/>
            <person name="Yang X."/>
            <person name="Jeffery I.B."/>
            <person name="Cooney J.C."/>
            <person name="Kagawa T.F."/>
            <person name="Liu W."/>
            <person name="Song Y."/>
            <person name="Salvetti E."/>
            <person name="Wrobel A."/>
            <person name="Rasinkangas P."/>
            <person name="Parkhill J."/>
            <person name="Rea M.C."/>
            <person name="O'Sullivan O."/>
            <person name="Ritari J."/>
            <person name="Douillard F.P."/>
            <person name="Paul Ross R."/>
            <person name="Yang R."/>
            <person name="Briner A.E."/>
            <person name="Felis G.E."/>
            <person name="de Vos W.M."/>
            <person name="Barrangou R."/>
            <person name="Klaenhammer T.R."/>
            <person name="Caufield P.W."/>
            <person name="Cui Y."/>
            <person name="Zhang H."/>
            <person name="O'Toole P.W."/>
        </authorList>
    </citation>
    <scope>NUCLEOTIDE SEQUENCE [LARGE SCALE GENOMIC DNA]</scope>
    <source>
        <strain evidence="5 6">DSM 15707</strain>
    </source>
</reference>
<dbReference type="InterPro" id="IPR002577">
    <property type="entry name" value="HTH_HxlR"/>
</dbReference>
<keyword evidence="1" id="KW-0805">Transcription regulation</keyword>
<dbReference type="EMBL" id="AZFE01000030">
    <property type="protein sequence ID" value="KRL55944.1"/>
    <property type="molecule type" value="Genomic_DNA"/>
</dbReference>
<keyword evidence="6" id="KW-1185">Reference proteome</keyword>
<evidence type="ECO:0000313" key="5">
    <source>
        <dbReference type="EMBL" id="KRL55944.1"/>
    </source>
</evidence>
<name>A0A0R1RRX9_9LACO</name>
<dbReference type="Gene3D" id="1.10.10.10">
    <property type="entry name" value="Winged helix-like DNA-binding domain superfamily/Winged helix DNA-binding domain"/>
    <property type="match status" value="1"/>
</dbReference>
<comment type="caution">
    <text evidence="5">The sequence shown here is derived from an EMBL/GenBank/DDBJ whole genome shotgun (WGS) entry which is preliminary data.</text>
</comment>
<dbReference type="SUPFAM" id="SSF46785">
    <property type="entry name" value="Winged helix' DNA-binding domain"/>
    <property type="match status" value="1"/>
</dbReference>
<dbReference type="KEGG" id="lol:LACOL_0766"/>
<accession>A0A0R1RRX9</accession>
<proteinExistence type="predicted"/>
<dbReference type="GO" id="GO:0003677">
    <property type="term" value="F:DNA binding"/>
    <property type="evidence" value="ECO:0007669"/>
    <property type="project" value="UniProtKB-KW"/>
</dbReference>
<dbReference type="OrthoDB" id="9800966at2"/>
<dbReference type="InterPro" id="IPR036388">
    <property type="entry name" value="WH-like_DNA-bd_sf"/>
</dbReference>
<dbReference type="Pfam" id="PF01638">
    <property type="entry name" value="HxlR"/>
    <property type="match status" value="1"/>
</dbReference>
<evidence type="ECO:0000256" key="3">
    <source>
        <dbReference type="ARBA" id="ARBA00023163"/>
    </source>
</evidence>
<feature type="domain" description="HTH hxlR-type" evidence="4">
    <location>
        <begin position="15"/>
        <end position="112"/>
    </location>
</feature>
<dbReference type="AlphaFoldDB" id="A0A0R1RRX9"/>
<evidence type="ECO:0000256" key="2">
    <source>
        <dbReference type="ARBA" id="ARBA00023125"/>
    </source>
</evidence>
<sequence>MDQVIKQTTEKLSLCPKFEETFAILGKKWNGLIVELLLKEDSLRFKDFVAGIGKCSDRVLVERLRELESEGIITRNAHLGSVNKVDYSLTEKGLALKPVMDEVHNWANDWIN</sequence>
<dbReference type="PANTHER" id="PTHR33204:SF37">
    <property type="entry name" value="HTH-TYPE TRANSCRIPTIONAL REGULATOR YODB"/>
    <property type="match status" value="1"/>
</dbReference>
<dbReference type="RefSeq" id="WP_057889508.1">
    <property type="nucleotide sequence ID" value="NZ_AZFE01000030.1"/>
</dbReference>
<dbReference type="PATRIC" id="fig|1423778.4.peg.556"/>
<dbReference type="InterPro" id="IPR036390">
    <property type="entry name" value="WH_DNA-bd_sf"/>
</dbReference>
<organism evidence="5 6">
    <name type="scientific">Paucilactobacillus oligofermentans DSM 15707 = LMG 22743</name>
    <dbReference type="NCBI Taxonomy" id="1423778"/>
    <lineage>
        <taxon>Bacteria</taxon>
        <taxon>Bacillati</taxon>
        <taxon>Bacillota</taxon>
        <taxon>Bacilli</taxon>
        <taxon>Lactobacillales</taxon>
        <taxon>Lactobacillaceae</taxon>
        <taxon>Paucilactobacillus</taxon>
    </lineage>
</organism>
<evidence type="ECO:0000313" key="6">
    <source>
        <dbReference type="Proteomes" id="UP000051697"/>
    </source>
</evidence>
<dbReference type="Proteomes" id="UP000051697">
    <property type="component" value="Unassembled WGS sequence"/>
</dbReference>
<evidence type="ECO:0000259" key="4">
    <source>
        <dbReference type="PROSITE" id="PS51118"/>
    </source>
</evidence>
<evidence type="ECO:0000256" key="1">
    <source>
        <dbReference type="ARBA" id="ARBA00023015"/>
    </source>
</evidence>